<dbReference type="RefSeq" id="WP_388238432.1">
    <property type="nucleotide sequence ID" value="NZ_JBHVZQ010000029.1"/>
</dbReference>
<gene>
    <name evidence="1" type="ORF">ACFVZC_26660</name>
</gene>
<reference evidence="1 2" key="1">
    <citation type="submission" date="2024-09" db="EMBL/GenBank/DDBJ databases">
        <title>The Natural Products Discovery Center: Release of the First 8490 Sequenced Strains for Exploring Actinobacteria Biosynthetic Diversity.</title>
        <authorList>
            <person name="Kalkreuter E."/>
            <person name="Kautsar S.A."/>
            <person name="Yang D."/>
            <person name="Bader C.D."/>
            <person name="Teijaro C.N."/>
            <person name="Fluegel L."/>
            <person name="Davis C.M."/>
            <person name="Simpson J.R."/>
            <person name="Lauterbach L."/>
            <person name="Steele A.D."/>
            <person name="Gui C."/>
            <person name="Meng S."/>
            <person name="Li G."/>
            <person name="Viehrig K."/>
            <person name="Ye F."/>
            <person name="Su P."/>
            <person name="Kiefer A.F."/>
            <person name="Nichols A."/>
            <person name="Cepeda A.J."/>
            <person name="Yan W."/>
            <person name="Fan B."/>
            <person name="Jiang Y."/>
            <person name="Adhikari A."/>
            <person name="Zheng C.-J."/>
            <person name="Schuster L."/>
            <person name="Cowan T.M."/>
            <person name="Smanski M.J."/>
            <person name="Chevrette M.G."/>
            <person name="De Carvalho L.P.S."/>
            <person name="Shen B."/>
        </authorList>
    </citation>
    <scope>NUCLEOTIDE SEQUENCE [LARGE SCALE GENOMIC DNA]</scope>
    <source>
        <strain evidence="1 2">NPDC058328</strain>
    </source>
</reference>
<accession>A0ABW6QCL1</accession>
<proteinExistence type="predicted"/>
<name>A0ABW6QCL1_9ACTN</name>
<protein>
    <submittedName>
        <fullName evidence="1">Uncharacterized protein</fullName>
    </submittedName>
</protein>
<organism evidence="1 2">
    <name type="scientific">Streptomyces marokkonensis</name>
    <dbReference type="NCBI Taxonomy" id="324855"/>
    <lineage>
        <taxon>Bacteria</taxon>
        <taxon>Bacillati</taxon>
        <taxon>Actinomycetota</taxon>
        <taxon>Actinomycetes</taxon>
        <taxon>Kitasatosporales</taxon>
        <taxon>Streptomycetaceae</taxon>
        <taxon>Streptomyces</taxon>
    </lineage>
</organism>
<keyword evidence="2" id="KW-1185">Reference proteome</keyword>
<comment type="caution">
    <text evidence="1">The sequence shown here is derived from an EMBL/GenBank/DDBJ whole genome shotgun (WGS) entry which is preliminary data.</text>
</comment>
<dbReference type="EMBL" id="JBHVZQ010000029">
    <property type="protein sequence ID" value="MFF1276961.1"/>
    <property type="molecule type" value="Genomic_DNA"/>
</dbReference>
<dbReference type="Proteomes" id="UP001601627">
    <property type="component" value="Unassembled WGS sequence"/>
</dbReference>
<sequence>MRAEGEVGDRWLVQVMGGRPFRQIMGFNADEPGRHFGDAAASKLPGRTGIYPLIDWGWHRRQCEDYLLERFGVHWPKSYCTFCCFPVSMGALPARLERMRSHPDIAGEVLRLEYTAMS</sequence>
<evidence type="ECO:0000313" key="1">
    <source>
        <dbReference type="EMBL" id="MFF1276961.1"/>
    </source>
</evidence>
<evidence type="ECO:0000313" key="2">
    <source>
        <dbReference type="Proteomes" id="UP001601627"/>
    </source>
</evidence>